<evidence type="ECO:0008006" key="4">
    <source>
        <dbReference type="Google" id="ProtNLM"/>
    </source>
</evidence>
<evidence type="ECO:0000256" key="1">
    <source>
        <dbReference type="SAM" id="MobiDB-lite"/>
    </source>
</evidence>
<gene>
    <name evidence="2" type="ORF">PIB30_066485</name>
</gene>
<feature type="region of interest" description="Disordered" evidence="1">
    <location>
        <begin position="1"/>
        <end position="26"/>
    </location>
</feature>
<proteinExistence type="predicted"/>
<dbReference type="PANTHER" id="PTHR47718">
    <property type="entry name" value="OS01G0519700 PROTEIN"/>
    <property type="match status" value="1"/>
</dbReference>
<sequence length="188" mass="21947">MTDWHSTPLDLNSMHEEPQLEEQTEDLKSIDEVGQLDDHFKDLNSIDQVGQLDDQTEKLVNSTSRSDIPEARMFVHIDKLTQRYVISKVVLEHSHPCYADHAEMLPQHRELSMYVRHVIVNNDQTRIRPSKTYQSLVTSAGGHHGLNFIEKDLRNYITREFRNVPEEDDGLDLHPYQKLDDGFKPYHT</sequence>
<dbReference type="EMBL" id="JASCZI010000679">
    <property type="protein sequence ID" value="MED6112950.1"/>
    <property type="molecule type" value="Genomic_DNA"/>
</dbReference>
<reference evidence="2 3" key="1">
    <citation type="journal article" date="2023" name="Plants (Basel)">
        <title>Bridging the Gap: Combining Genomics and Transcriptomics Approaches to Understand Stylosanthes scabra, an Orphan Legume from the Brazilian Caatinga.</title>
        <authorList>
            <person name="Ferreira-Neto J.R.C."/>
            <person name="da Silva M.D."/>
            <person name="Binneck E."/>
            <person name="de Melo N.F."/>
            <person name="da Silva R.H."/>
            <person name="de Melo A.L.T.M."/>
            <person name="Pandolfi V."/>
            <person name="Bustamante F.O."/>
            <person name="Brasileiro-Vidal A.C."/>
            <person name="Benko-Iseppon A.M."/>
        </authorList>
    </citation>
    <scope>NUCLEOTIDE SEQUENCE [LARGE SCALE GENOMIC DNA]</scope>
    <source>
        <tissue evidence="2">Leaves</tissue>
    </source>
</reference>
<protein>
    <recommendedName>
        <fullName evidence="4">FAR1 domain-containing protein</fullName>
    </recommendedName>
</protein>
<keyword evidence="3" id="KW-1185">Reference proteome</keyword>
<comment type="caution">
    <text evidence="2">The sequence shown here is derived from an EMBL/GenBank/DDBJ whole genome shotgun (WGS) entry which is preliminary data.</text>
</comment>
<name>A0ABU6QN42_9FABA</name>
<accession>A0ABU6QN42</accession>
<dbReference type="Proteomes" id="UP001341840">
    <property type="component" value="Unassembled WGS sequence"/>
</dbReference>
<evidence type="ECO:0000313" key="3">
    <source>
        <dbReference type="Proteomes" id="UP001341840"/>
    </source>
</evidence>
<organism evidence="2 3">
    <name type="scientific">Stylosanthes scabra</name>
    <dbReference type="NCBI Taxonomy" id="79078"/>
    <lineage>
        <taxon>Eukaryota</taxon>
        <taxon>Viridiplantae</taxon>
        <taxon>Streptophyta</taxon>
        <taxon>Embryophyta</taxon>
        <taxon>Tracheophyta</taxon>
        <taxon>Spermatophyta</taxon>
        <taxon>Magnoliopsida</taxon>
        <taxon>eudicotyledons</taxon>
        <taxon>Gunneridae</taxon>
        <taxon>Pentapetalae</taxon>
        <taxon>rosids</taxon>
        <taxon>fabids</taxon>
        <taxon>Fabales</taxon>
        <taxon>Fabaceae</taxon>
        <taxon>Papilionoideae</taxon>
        <taxon>50 kb inversion clade</taxon>
        <taxon>dalbergioids sensu lato</taxon>
        <taxon>Dalbergieae</taxon>
        <taxon>Pterocarpus clade</taxon>
        <taxon>Stylosanthes</taxon>
    </lineage>
</organism>
<evidence type="ECO:0000313" key="2">
    <source>
        <dbReference type="EMBL" id="MED6112950.1"/>
    </source>
</evidence>